<dbReference type="PANTHER" id="PTHR22601">
    <property type="entry name" value="ISP4 LIKE PROTEIN"/>
    <property type="match status" value="1"/>
</dbReference>
<evidence type="ECO:0000256" key="4">
    <source>
        <dbReference type="ARBA" id="ARBA00022856"/>
    </source>
</evidence>
<organism evidence="9 13">
    <name type="scientific">Didymodactylos carnosus</name>
    <dbReference type="NCBI Taxonomy" id="1234261"/>
    <lineage>
        <taxon>Eukaryota</taxon>
        <taxon>Metazoa</taxon>
        <taxon>Spiralia</taxon>
        <taxon>Gnathifera</taxon>
        <taxon>Rotifera</taxon>
        <taxon>Eurotatoria</taxon>
        <taxon>Bdelloidea</taxon>
        <taxon>Philodinida</taxon>
        <taxon>Philodinidae</taxon>
        <taxon>Didymodactylos</taxon>
    </lineage>
</organism>
<feature type="transmembrane region" description="Helical" evidence="8">
    <location>
        <begin position="86"/>
        <end position="104"/>
    </location>
</feature>
<evidence type="ECO:0000256" key="7">
    <source>
        <dbReference type="ARBA" id="ARBA00023136"/>
    </source>
</evidence>
<evidence type="ECO:0000313" key="9">
    <source>
        <dbReference type="EMBL" id="CAF1020000.1"/>
    </source>
</evidence>
<evidence type="ECO:0000256" key="2">
    <source>
        <dbReference type="ARBA" id="ARBA00022448"/>
    </source>
</evidence>
<evidence type="ECO:0000313" key="10">
    <source>
        <dbReference type="EMBL" id="CAF1066028.1"/>
    </source>
</evidence>
<dbReference type="OrthoDB" id="2156679at2759"/>
<evidence type="ECO:0000256" key="6">
    <source>
        <dbReference type="ARBA" id="ARBA00022989"/>
    </source>
</evidence>
<dbReference type="GO" id="GO:0015031">
    <property type="term" value="P:protein transport"/>
    <property type="evidence" value="ECO:0007669"/>
    <property type="project" value="UniProtKB-KW"/>
</dbReference>
<keyword evidence="6 8" id="KW-1133">Transmembrane helix</keyword>
<dbReference type="Proteomes" id="UP000677228">
    <property type="component" value="Unassembled WGS sequence"/>
</dbReference>
<dbReference type="GO" id="GO:0016020">
    <property type="term" value="C:membrane"/>
    <property type="evidence" value="ECO:0007669"/>
    <property type="project" value="UniProtKB-SubCell"/>
</dbReference>
<evidence type="ECO:0000313" key="13">
    <source>
        <dbReference type="Proteomes" id="UP000663829"/>
    </source>
</evidence>
<sequence>MANVRNFIYTVPLNEITLQTNTNPSNDNNRSISNTRSTYEINERRRQVLDVKDDYIDADQSSYEEIAGTVSNKDDPEMLCLTFRSWFIGLMFACGLAFVNQYLYYSTNSIYITDALIPLVSYPFGILLAYILPKRAIKIGLSGNWCFSLNPGPFSIKEHVVIYSMAASSYSSYAMTIVDIKRVLGTETVNFGIGLILLISTQLMGFGIADNKESFC</sequence>
<keyword evidence="13" id="KW-1185">Reference proteome</keyword>
<gene>
    <name evidence="9" type="ORF">GPM918_LOCUS14726</name>
    <name evidence="10" type="ORF">OVA965_LOCUS17660</name>
    <name evidence="11" type="ORF">SRO942_LOCUS14726</name>
    <name evidence="12" type="ORF">TMI583_LOCUS17666</name>
</gene>
<dbReference type="Pfam" id="PF03169">
    <property type="entry name" value="OPT"/>
    <property type="match status" value="1"/>
</dbReference>
<dbReference type="GO" id="GO:0035673">
    <property type="term" value="F:oligopeptide transmembrane transporter activity"/>
    <property type="evidence" value="ECO:0007669"/>
    <property type="project" value="InterPro"/>
</dbReference>
<dbReference type="EMBL" id="CAJNOQ010003591">
    <property type="protein sequence ID" value="CAF1020000.1"/>
    <property type="molecule type" value="Genomic_DNA"/>
</dbReference>
<keyword evidence="2" id="KW-0813">Transport</keyword>
<keyword evidence="3 8" id="KW-0812">Transmembrane</keyword>
<keyword evidence="7 8" id="KW-0472">Membrane</keyword>
<name>A0A814I5W6_9BILA</name>
<reference evidence="9" key="1">
    <citation type="submission" date="2021-02" db="EMBL/GenBank/DDBJ databases">
        <authorList>
            <person name="Nowell W R."/>
        </authorList>
    </citation>
    <scope>NUCLEOTIDE SEQUENCE</scope>
</reference>
<dbReference type="EMBL" id="CAJNOK010008532">
    <property type="protein sequence ID" value="CAF1066028.1"/>
    <property type="molecule type" value="Genomic_DNA"/>
</dbReference>
<feature type="transmembrane region" description="Helical" evidence="8">
    <location>
        <begin position="110"/>
        <end position="132"/>
    </location>
</feature>
<evidence type="ECO:0000256" key="5">
    <source>
        <dbReference type="ARBA" id="ARBA00022927"/>
    </source>
</evidence>
<dbReference type="Proteomes" id="UP000663829">
    <property type="component" value="Unassembled WGS sequence"/>
</dbReference>
<proteinExistence type="predicted"/>
<evidence type="ECO:0000256" key="1">
    <source>
        <dbReference type="ARBA" id="ARBA00004141"/>
    </source>
</evidence>
<dbReference type="InterPro" id="IPR004813">
    <property type="entry name" value="OPT"/>
</dbReference>
<dbReference type="EMBL" id="CAJOBC010003591">
    <property type="protein sequence ID" value="CAF3791420.1"/>
    <property type="molecule type" value="Genomic_DNA"/>
</dbReference>
<evidence type="ECO:0000256" key="8">
    <source>
        <dbReference type="SAM" id="Phobius"/>
    </source>
</evidence>
<dbReference type="EMBL" id="CAJOBA010008544">
    <property type="protein sequence ID" value="CAF3830964.1"/>
    <property type="molecule type" value="Genomic_DNA"/>
</dbReference>
<evidence type="ECO:0000313" key="12">
    <source>
        <dbReference type="EMBL" id="CAF3830964.1"/>
    </source>
</evidence>
<comment type="caution">
    <text evidence="9">The sequence shown here is derived from an EMBL/GenBank/DDBJ whole genome shotgun (WGS) entry which is preliminary data.</text>
</comment>
<keyword evidence="4" id="KW-0571">Peptide transport</keyword>
<dbReference type="Proteomes" id="UP000681722">
    <property type="component" value="Unassembled WGS sequence"/>
</dbReference>
<comment type="subcellular location">
    <subcellularLocation>
        <location evidence="1">Membrane</location>
        <topology evidence="1">Multi-pass membrane protein</topology>
    </subcellularLocation>
</comment>
<keyword evidence="5" id="KW-0653">Protein transport</keyword>
<evidence type="ECO:0000256" key="3">
    <source>
        <dbReference type="ARBA" id="ARBA00022692"/>
    </source>
</evidence>
<feature type="transmembrane region" description="Helical" evidence="8">
    <location>
        <begin position="189"/>
        <end position="209"/>
    </location>
</feature>
<evidence type="ECO:0000313" key="11">
    <source>
        <dbReference type="EMBL" id="CAF3791420.1"/>
    </source>
</evidence>
<dbReference type="InterPro" id="IPR004648">
    <property type="entry name" value="Oligpept_transpt"/>
</dbReference>
<dbReference type="Proteomes" id="UP000682733">
    <property type="component" value="Unassembled WGS sequence"/>
</dbReference>
<accession>A0A814I5W6</accession>
<dbReference type="AlphaFoldDB" id="A0A814I5W6"/>
<protein>
    <submittedName>
        <fullName evidence="9">Uncharacterized protein</fullName>
    </submittedName>
</protein>